<organism evidence="1 2">
    <name type="scientific">Racocetra persica</name>
    <dbReference type="NCBI Taxonomy" id="160502"/>
    <lineage>
        <taxon>Eukaryota</taxon>
        <taxon>Fungi</taxon>
        <taxon>Fungi incertae sedis</taxon>
        <taxon>Mucoromycota</taxon>
        <taxon>Glomeromycotina</taxon>
        <taxon>Glomeromycetes</taxon>
        <taxon>Diversisporales</taxon>
        <taxon>Gigasporaceae</taxon>
        <taxon>Racocetra</taxon>
    </lineage>
</organism>
<gene>
    <name evidence="1" type="ORF">RPERSI_LOCUS8003</name>
</gene>
<comment type="caution">
    <text evidence="1">The sequence shown here is derived from an EMBL/GenBank/DDBJ whole genome shotgun (WGS) entry which is preliminary data.</text>
</comment>
<name>A0ACA9NGZ5_9GLOM</name>
<keyword evidence="2" id="KW-1185">Reference proteome</keyword>
<proteinExistence type="predicted"/>
<dbReference type="Proteomes" id="UP000789920">
    <property type="component" value="Unassembled WGS sequence"/>
</dbReference>
<evidence type="ECO:0000313" key="2">
    <source>
        <dbReference type="Proteomes" id="UP000789920"/>
    </source>
</evidence>
<accession>A0ACA9NGZ5</accession>
<feature type="non-terminal residue" evidence="1">
    <location>
        <position position="1"/>
    </location>
</feature>
<protein>
    <submittedName>
        <fullName evidence="1">12394_t:CDS:1</fullName>
    </submittedName>
</protein>
<sequence>KEELLKQIQVLKSQNNQTELAKEFNNLKQLVQQLEQEVNKLKTEVQELKKENDNSPEFRAYLNQKENELQNKQSKLEQLRGISEVGATPKSETNSNNFPTS</sequence>
<reference evidence="1" key="1">
    <citation type="submission" date="2021-06" db="EMBL/GenBank/DDBJ databases">
        <authorList>
            <person name="Kallberg Y."/>
            <person name="Tangrot J."/>
            <person name="Rosling A."/>
        </authorList>
    </citation>
    <scope>NUCLEOTIDE SEQUENCE</scope>
    <source>
        <strain evidence="1">MA461A</strain>
    </source>
</reference>
<dbReference type="EMBL" id="CAJVQC010014067">
    <property type="protein sequence ID" value="CAG8654088.1"/>
    <property type="molecule type" value="Genomic_DNA"/>
</dbReference>
<evidence type="ECO:0000313" key="1">
    <source>
        <dbReference type="EMBL" id="CAG8654088.1"/>
    </source>
</evidence>